<dbReference type="SUPFAM" id="SSF81383">
    <property type="entry name" value="F-box domain"/>
    <property type="match status" value="1"/>
</dbReference>
<dbReference type="WBParaSite" id="ALUE_0000695501-mRNA-1">
    <property type="protein sequence ID" value="ALUE_0000695501-mRNA-1"/>
    <property type="gene ID" value="ALUE_0000695501"/>
</dbReference>
<feature type="region of interest" description="Disordered" evidence="1">
    <location>
        <begin position="372"/>
        <end position="430"/>
    </location>
</feature>
<dbReference type="GO" id="GO:0019005">
    <property type="term" value="C:SCF ubiquitin ligase complex"/>
    <property type="evidence" value="ECO:0007669"/>
    <property type="project" value="TreeGrafter"/>
</dbReference>
<dbReference type="AlphaFoldDB" id="A0A0M3HVH6"/>
<feature type="compositionally biased region" description="Polar residues" evidence="1">
    <location>
        <begin position="383"/>
        <end position="397"/>
    </location>
</feature>
<feature type="region of interest" description="Disordered" evidence="1">
    <location>
        <begin position="557"/>
        <end position="577"/>
    </location>
</feature>
<evidence type="ECO:0000259" key="2">
    <source>
        <dbReference type="PROSITE" id="PS50181"/>
    </source>
</evidence>
<reference evidence="4" key="1">
    <citation type="submission" date="2016-05" db="UniProtKB">
        <authorList>
            <consortium name="WormBaseParasite"/>
        </authorList>
    </citation>
    <scope>IDENTIFICATION</scope>
</reference>
<dbReference type="Pfam" id="PF12937">
    <property type="entry name" value="F-box-like"/>
    <property type="match status" value="1"/>
</dbReference>
<keyword evidence="3" id="KW-1185">Reference proteome</keyword>
<evidence type="ECO:0000313" key="4">
    <source>
        <dbReference type="WBParaSite" id="ALUE_0000695501-mRNA-1"/>
    </source>
</evidence>
<feature type="compositionally biased region" description="Low complexity" evidence="1">
    <location>
        <begin position="458"/>
        <end position="472"/>
    </location>
</feature>
<dbReference type="InterPro" id="IPR001810">
    <property type="entry name" value="F-box_dom"/>
</dbReference>
<proteinExistence type="predicted"/>
<dbReference type="SUPFAM" id="SSF117281">
    <property type="entry name" value="Kelch motif"/>
    <property type="match status" value="1"/>
</dbReference>
<dbReference type="Gene3D" id="1.20.1280.50">
    <property type="match status" value="1"/>
</dbReference>
<feature type="compositionally biased region" description="Basic and acidic residues" evidence="1">
    <location>
        <begin position="478"/>
        <end position="487"/>
    </location>
</feature>
<dbReference type="Gene3D" id="2.120.10.80">
    <property type="entry name" value="Kelch-type beta propeller"/>
    <property type="match status" value="2"/>
</dbReference>
<accession>A0A0M3HVH6</accession>
<dbReference type="InterPro" id="IPR036047">
    <property type="entry name" value="F-box-like_dom_sf"/>
</dbReference>
<sequence>MNESTMNYKKRMEDVCIDHLPEFILEYIFTMLSPYDDLDAVRLVSRRWRSIANGAIALMKRTFERCSQFEWSCYEPDLHTGPFLAERCSHSACYHAGKKAMYIFGGCTATYTAFNDLWTFDLTWHTWSRVVISRAPFPSPKALATLVQYGDDLLLYGGFSKSSPNPIHQTSTFYSELHLYSTAKNQWIEIVTENSAPKLASHSASIVGDSMIVFGGSMGNCSSNEIWVLDIPGRVWLQPHIADGRRPAARYGHSQVLIDSNHLLVVGGCGGPNMIYSDAWLLHFDVSLSTTWTWHEVKIVNPEVSAPQLWCHAACRVGHNLVALSRTLRKPKPRADFRDMSIGTPPTPLNVRSALLTERRVAETVALRSGAVGANGRRDGGLQPNTPSRRRTLLTSKSLDDHVEQNVREETRSGSGALEASSGNTPRNVELQRARSIPAIIVGEIPTLVVTSSEATCSSSHQSPPSNPSNASCLTTKNTDDTSDPRPLHGSTTGLSACRQGKQHDENISSMARLMSQANRRMTTSSSTTSKECRSTERDSHSHLGVVSGSLQRRCMSSQHRASHSSDGGHRYVRSPTGGLSGRRLLSVYTLDLSRVLSEHFARWQEQDLELNAPEDTILYSICVGRGEVIIFGGMRSDSTMEGLSPFTHSINNKTFILRPRYSI</sequence>
<dbReference type="Proteomes" id="UP000036681">
    <property type="component" value="Unplaced"/>
</dbReference>
<feature type="region of interest" description="Disordered" evidence="1">
    <location>
        <begin position="456"/>
        <end position="543"/>
    </location>
</feature>
<dbReference type="PROSITE" id="PS50181">
    <property type="entry name" value="FBOX"/>
    <property type="match status" value="1"/>
</dbReference>
<dbReference type="InterPro" id="IPR052821">
    <property type="entry name" value="F-box_only_SRC"/>
</dbReference>
<dbReference type="InterPro" id="IPR015915">
    <property type="entry name" value="Kelch-typ_b-propeller"/>
</dbReference>
<organism evidence="3 4">
    <name type="scientific">Ascaris lumbricoides</name>
    <name type="common">Giant roundworm</name>
    <dbReference type="NCBI Taxonomy" id="6252"/>
    <lineage>
        <taxon>Eukaryota</taxon>
        <taxon>Metazoa</taxon>
        <taxon>Ecdysozoa</taxon>
        <taxon>Nematoda</taxon>
        <taxon>Chromadorea</taxon>
        <taxon>Rhabditida</taxon>
        <taxon>Spirurina</taxon>
        <taxon>Ascaridomorpha</taxon>
        <taxon>Ascaridoidea</taxon>
        <taxon>Ascarididae</taxon>
        <taxon>Ascaris</taxon>
    </lineage>
</organism>
<dbReference type="PANTHER" id="PTHR46432:SF1">
    <property type="entry name" value="F-BOX ONLY PROTEIN 42"/>
    <property type="match status" value="1"/>
</dbReference>
<evidence type="ECO:0000256" key="1">
    <source>
        <dbReference type="SAM" id="MobiDB-lite"/>
    </source>
</evidence>
<dbReference type="GO" id="GO:1990756">
    <property type="term" value="F:ubiquitin-like ligase-substrate adaptor activity"/>
    <property type="evidence" value="ECO:0007669"/>
    <property type="project" value="TreeGrafter"/>
</dbReference>
<protein>
    <submittedName>
        <fullName evidence="4">F-box domain-containing protein</fullName>
    </submittedName>
</protein>
<evidence type="ECO:0000313" key="3">
    <source>
        <dbReference type="Proteomes" id="UP000036681"/>
    </source>
</evidence>
<dbReference type="PANTHER" id="PTHR46432">
    <property type="entry name" value="F-BOX ONLY PROTEIN 42"/>
    <property type="match status" value="1"/>
</dbReference>
<feature type="domain" description="F-box" evidence="2">
    <location>
        <begin position="14"/>
        <end position="66"/>
    </location>
</feature>
<dbReference type="Pfam" id="PF13415">
    <property type="entry name" value="Beta-prop_FBX42"/>
    <property type="match status" value="1"/>
</dbReference>
<feature type="compositionally biased region" description="Basic and acidic residues" evidence="1">
    <location>
        <begin position="398"/>
        <end position="412"/>
    </location>
</feature>
<name>A0A0M3HVH6_ASCLU</name>
<feature type="compositionally biased region" description="Basic and acidic residues" evidence="1">
    <location>
        <begin position="531"/>
        <end position="542"/>
    </location>
</feature>